<name>A0A6G6IUK6_PSENT</name>
<dbReference type="KEGG" id="pnt:G5B91_10815"/>
<sequence length="74" mass="8399">MKGLDKSKTQRQIESITGQSFDDIFESARRQAEADALLRRCKHMTGQLSTIGGQQLSEDICEYFRKYGAQREAA</sequence>
<dbReference type="AlphaFoldDB" id="A0A6G6IUK6"/>
<evidence type="ECO:0000313" key="1">
    <source>
        <dbReference type="EMBL" id="QIE86739.1"/>
    </source>
</evidence>
<gene>
    <name evidence="1" type="ORF">G5B91_10815</name>
</gene>
<dbReference type="Proteomes" id="UP000501063">
    <property type="component" value="Chromosome"/>
</dbReference>
<organism evidence="1 2">
    <name type="scientific">Pseudomonas nitroreducens</name>
    <dbReference type="NCBI Taxonomy" id="46680"/>
    <lineage>
        <taxon>Bacteria</taxon>
        <taxon>Pseudomonadati</taxon>
        <taxon>Pseudomonadota</taxon>
        <taxon>Gammaproteobacteria</taxon>
        <taxon>Pseudomonadales</taxon>
        <taxon>Pseudomonadaceae</taxon>
        <taxon>Pseudomonas</taxon>
    </lineage>
</organism>
<protein>
    <submittedName>
        <fullName evidence="1">Uncharacterized protein</fullName>
    </submittedName>
</protein>
<proteinExistence type="predicted"/>
<evidence type="ECO:0000313" key="2">
    <source>
        <dbReference type="Proteomes" id="UP000501063"/>
    </source>
</evidence>
<dbReference type="RefSeq" id="WP_024763174.1">
    <property type="nucleotide sequence ID" value="NZ_CP049140.1"/>
</dbReference>
<accession>A0A6G6IUK6</accession>
<reference evidence="1 2" key="1">
    <citation type="submission" date="2020-02" db="EMBL/GenBank/DDBJ databases">
        <title>Integrative conjugative elements (ICEs) and plasmids drive adaptation of Pseudomonas nitroreducens strain HBP1 to wastewater environment.</title>
        <authorList>
            <person name="Sentchilo V."/>
            <person name="Carraro N."/>
            <person name="Bertelli C."/>
            <person name="van der Meer J.R."/>
        </authorList>
    </citation>
    <scope>NUCLEOTIDE SEQUENCE [LARGE SCALE GENOMIC DNA]</scope>
    <source>
        <strain evidence="1 2">HBP1</strain>
    </source>
</reference>
<dbReference type="EMBL" id="CP049140">
    <property type="protein sequence ID" value="QIE86739.1"/>
    <property type="molecule type" value="Genomic_DNA"/>
</dbReference>